<keyword evidence="5" id="KW-1185">Reference proteome</keyword>
<dbReference type="InterPro" id="IPR001466">
    <property type="entry name" value="Beta-lactam-related"/>
</dbReference>
<keyword evidence="1" id="KW-0472">Membrane</keyword>
<dbReference type="PANTHER" id="PTHR46825:SF9">
    <property type="entry name" value="BETA-LACTAMASE-RELATED DOMAIN-CONTAINING PROTEIN"/>
    <property type="match status" value="1"/>
</dbReference>
<name>A0A1J0VNE0_9NOCA</name>
<feature type="chain" id="PRO_5038947816" description="Beta-lactamase-related domain-containing protein" evidence="2">
    <location>
        <begin position="19"/>
        <end position="468"/>
    </location>
</feature>
<evidence type="ECO:0000259" key="3">
    <source>
        <dbReference type="Pfam" id="PF00144"/>
    </source>
</evidence>
<proteinExistence type="predicted"/>
<dbReference type="KEGG" id="nsl:BOX37_05715"/>
<evidence type="ECO:0000256" key="1">
    <source>
        <dbReference type="SAM" id="Phobius"/>
    </source>
</evidence>
<dbReference type="Gene3D" id="3.40.710.10">
    <property type="entry name" value="DD-peptidase/beta-lactamase superfamily"/>
    <property type="match status" value="1"/>
</dbReference>
<dbReference type="Pfam" id="PF00144">
    <property type="entry name" value="Beta-lactamase"/>
    <property type="match status" value="1"/>
</dbReference>
<keyword evidence="2" id="KW-0732">Signal</keyword>
<keyword evidence="1" id="KW-0812">Transmembrane</keyword>
<dbReference type="InterPro" id="IPR050491">
    <property type="entry name" value="AmpC-like"/>
</dbReference>
<accession>A0A1J0VNE0</accession>
<dbReference type="InterPro" id="IPR012338">
    <property type="entry name" value="Beta-lactam/transpept-like"/>
</dbReference>
<sequence length="468" mass="48972">MVVVVLLCWGAPAAVANADADDPARAAVAALRAQLHRIGSPAAAYAVLDGDTVVTGASGDADQDTPFVIGSLSKSFTAVGVMRAVDAGLVDLDGPVTTYLPEFTTASSSEITVAQLLHHTSGLSTADGIRDLLEPERTLAQRVALARDFAPTAPPGERFQYSNINYAILGLLLEQVSGKTFADYLREEVVIPLGLSRTILDAETARDLIPGTVPFFGFAMPRPESEFPGALADGYIISTARDLLTYAKFHLSDGRGVLSPESMAALHEPGIRLPGDPDPGSTGYAMGWYTGESESHLVLHHEGDNFGYRTDIALYPDLGHAIVVTMARNGAVSMVDTPISAARPALAGGQPRPSSAYTVATALVIALAAALIVTIAWTVLSYRRRTRTRRPPSRTLALSLILTGPVLGVAALISALLLVGGRASALPLAWLSAPDVTVLLIAWPVVLTVAGAATAAQRRTLGPQDGMT</sequence>
<dbReference type="EMBL" id="CP018082">
    <property type="protein sequence ID" value="APE33552.1"/>
    <property type="molecule type" value="Genomic_DNA"/>
</dbReference>
<dbReference type="AlphaFoldDB" id="A0A1J0VNE0"/>
<keyword evidence="1" id="KW-1133">Transmembrane helix</keyword>
<feature type="transmembrane region" description="Helical" evidence="1">
    <location>
        <begin position="359"/>
        <end position="383"/>
    </location>
</feature>
<dbReference type="SUPFAM" id="SSF56601">
    <property type="entry name" value="beta-lactamase/transpeptidase-like"/>
    <property type="match status" value="1"/>
</dbReference>
<dbReference type="Proteomes" id="UP000183810">
    <property type="component" value="Chromosome"/>
</dbReference>
<feature type="transmembrane region" description="Helical" evidence="1">
    <location>
        <begin position="438"/>
        <end position="456"/>
    </location>
</feature>
<evidence type="ECO:0000256" key="2">
    <source>
        <dbReference type="SAM" id="SignalP"/>
    </source>
</evidence>
<evidence type="ECO:0000313" key="4">
    <source>
        <dbReference type="EMBL" id="APE33552.1"/>
    </source>
</evidence>
<protein>
    <recommendedName>
        <fullName evidence="3">Beta-lactamase-related domain-containing protein</fullName>
    </recommendedName>
</protein>
<feature type="transmembrane region" description="Helical" evidence="1">
    <location>
        <begin position="395"/>
        <end position="418"/>
    </location>
</feature>
<feature type="domain" description="Beta-lactamase-related" evidence="3">
    <location>
        <begin position="31"/>
        <end position="332"/>
    </location>
</feature>
<reference evidence="4" key="1">
    <citation type="submission" date="2016-11" db="EMBL/GenBank/DDBJ databases">
        <authorList>
            <person name="Jaros S."/>
            <person name="Januszkiewicz K."/>
            <person name="Wedrychowicz H."/>
        </authorList>
    </citation>
    <scope>NUCLEOTIDE SEQUENCE [LARGE SCALE GENOMIC DNA]</scope>
    <source>
        <strain evidence="4">Y48</strain>
    </source>
</reference>
<organism evidence="4 5">
    <name type="scientific">Nocardia mangyaensis</name>
    <dbReference type="NCBI Taxonomy" id="2213200"/>
    <lineage>
        <taxon>Bacteria</taxon>
        <taxon>Bacillati</taxon>
        <taxon>Actinomycetota</taxon>
        <taxon>Actinomycetes</taxon>
        <taxon>Mycobacteriales</taxon>
        <taxon>Nocardiaceae</taxon>
        <taxon>Nocardia</taxon>
    </lineage>
</organism>
<gene>
    <name evidence="4" type="ORF">BOX37_05715</name>
</gene>
<evidence type="ECO:0000313" key="5">
    <source>
        <dbReference type="Proteomes" id="UP000183810"/>
    </source>
</evidence>
<feature type="signal peptide" evidence="2">
    <location>
        <begin position="1"/>
        <end position="18"/>
    </location>
</feature>
<dbReference type="PANTHER" id="PTHR46825">
    <property type="entry name" value="D-ALANYL-D-ALANINE-CARBOXYPEPTIDASE/ENDOPEPTIDASE AMPH"/>
    <property type="match status" value="1"/>
</dbReference>